<protein>
    <submittedName>
        <fullName evidence="1">Uncharacterized protein</fullName>
    </submittedName>
</protein>
<name>A0ABU5RC32_9PSEU</name>
<organism evidence="1 2">
    <name type="scientific">Amycolatopsis heterodermiae</name>
    <dbReference type="NCBI Taxonomy" id="3110235"/>
    <lineage>
        <taxon>Bacteria</taxon>
        <taxon>Bacillati</taxon>
        <taxon>Actinomycetota</taxon>
        <taxon>Actinomycetes</taxon>
        <taxon>Pseudonocardiales</taxon>
        <taxon>Pseudonocardiaceae</taxon>
        <taxon>Amycolatopsis</taxon>
    </lineage>
</organism>
<evidence type="ECO:0000313" key="2">
    <source>
        <dbReference type="Proteomes" id="UP001304298"/>
    </source>
</evidence>
<keyword evidence="2" id="KW-1185">Reference proteome</keyword>
<sequence>MAQTASGRQRVHEILTGRGWRLDAADLDAGWEYPGSFGGQRCNPVADATPVPLQAYFSYGDDGAEVFCVVPAGNLHGSGCAEHDTAEQVVAVDGVAALLDDLESRAATHDLRALIECRYFGPC</sequence>
<dbReference type="RefSeq" id="WP_323331551.1">
    <property type="nucleotide sequence ID" value="NZ_JAYFSI010000007.1"/>
</dbReference>
<proteinExistence type="predicted"/>
<evidence type="ECO:0000313" key="1">
    <source>
        <dbReference type="EMBL" id="MEA5363818.1"/>
    </source>
</evidence>
<dbReference type="EMBL" id="JAYFSI010000007">
    <property type="protein sequence ID" value="MEA5363818.1"/>
    <property type="molecule type" value="Genomic_DNA"/>
</dbReference>
<gene>
    <name evidence="1" type="ORF">VA596_30090</name>
</gene>
<comment type="caution">
    <text evidence="1">The sequence shown here is derived from an EMBL/GenBank/DDBJ whole genome shotgun (WGS) entry which is preliminary data.</text>
</comment>
<dbReference type="Proteomes" id="UP001304298">
    <property type="component" value="Unassembled WGS sequence"/>
</dbReference>
<reference evidence="1 2" key="1">
    <citation type="submission" date="2023-12" db="EMBL/GenBank/DDBJ databases">
        <title>Amycolatopsis sp. V23-08.</title>
        <authorList>
            <person name="Somphong A."/>
        </authorList>
    </citation>
    <scope>NUCLEOTIDE SEQUENCE [LARGE SCALE GENOMIC DNA]</scope>
    <source>
        <strain evidence="1 2">V23-08</strain>
    </source>
</reference>
<accession>A0ABU5RC32</accession>